<evidence type="ECO:0000313" key="8">
    <source>
        <dbReference type="EMBL" id="KAF4336859.1"/>
    </source>
</evidence>
<evidence type="ECO:0000256" key="5">
    <source>
        <dbReference type="ARBA" id="ARBA00023180"/>
    </source>
</evidence>
<feature type="transmembrane region" description="Helical" evidence="7">
    <location>
        <begin position="203"/>
        <end position="223"/>
    </location>
</feature>
<evidence type="ECO:0000256" key="4">
    <source>
        <dbReference type="ARBA" id="ARBA00023136"/>
    </source>
</evidence>
<gene>
    <name evidence="8" type="ORF">FBEOM_9274</name>
</gene>
<feature type="transmembrane region" description="Helical" evidence="7">
    <location>
        <begin position="373"/>
        <end position="395"/>
    </location>
</feature>
<feature type="transmembrane region" description="Helical" evidence="7">
    <location>
        <begin position="501"/>
        <end position="525"/>
    </location>
</feature>
<feature type="transmembrane region" description="Helical" evidence="7">
    <location>
        <begin position="178"/>
        <end position="197"/>
    </location>
</feature>
<feature type="region of interest" description="Disordered" evidence="6">
    <location>
        <begin position="244"/>
        <end position="270"/>
    </location>
</feature>
<protein>
    <submittedName>
        <fullName evidence="8">HOL1 substrate-H+ antiporter</fullName>
    </submittedName>
</protein>
<feature type="transmembrane region" description="Helical" evidence="7">
    <location>
        <begin position="436"/>
        <end position="461"/>
    </location>
</feature>
<feature type="transmembrane region" description="Helical" evidence="7">
    <location>
        <begin position="117"/>
        <end position="134"/>
    </location>
</feature>
<dbReference type="GO" id="GO:0022857">
    <property type="term" value="F:transmembrane transporter activity"/>
    <property type="evidence" value="ECO:0007669"/>
    <property type="project" value="InterPro"/>
</dbReference>
<feature type="transmembrane region" description="Helical" evidence="7">
    <location>
        <begin position="407"/>
        <end position="430"/>
    </location>
</feature>
<feature type="transmembrane region" description="Helical" evidence="7">
    <location>
        <begin position="52"/>
        <end position="72"/>
    </location>
</feature>
<sequence>MAPNDTLAIHALPPGTQRFNDFQSTHIVLAPQPSSDPNQPLNWSTTRKTVHMILLSFYSMMMFCIPCISVPFWQNFNEELGFSFDAMNNGYAANMAGLCVGCIIFIPIALRIGRRPVYLITGLVMFASGAWQAQTSTLGDMFGVNTIAGIAGAVNEALFQVTVTDLFFVHQRGTMNGIYLMMVLNYLGPVYGGQVAVKKGWRWACWSATIFIGIVIVLMFFFLEESKYIPQPLDGQEVLATASSSDQHDLGKTSSTNKSPSTNDLNNNDNLKQVQHRTDVGIDHSIPMKSYWKRHALFTLDKHPSHQKRTIWKDIYEPFQILVTFPAAMFAAVQYGWAIAMLALLAVTQSTLYSLPPYNFTTAGVGNMNIPPFVGAILGALFGGPLVDYLIVVIAKRRHGGIYEPETRLWLFLFPGLCMTIGGLMYGLTIAKGMPWIINAVGAGFIGFAIGGTGDMALTYLQDSYELIIGPALTGVVFIRNVIATGLVFSASPWMEGMGVYNMFVVLSCISALVALTCIPMIIWGRKFRTRLAGKYDYYIDQQY</sequence>
<feature type="transmembrane region" description="Helical" evidence="7">
    <location>
        <begin position="92"/>
        <end position="110"/>
    </location>
</feature>
<dbReference type="InterPro" id="IPR011701">
    <property type="entry name" value="MFS"/>
</dbReference>
<evidence type="ECO:0000256" key="6">
    <source>
        <dbReference type="SAM" id="MobiDB-lite"/>
    </source>
</evidence>
<dbReference type="GO" id="GO:0005886">
    <property type="term" value="C:plasma membrane"/>
    <property type="evidence" value="ECO:0007669"/>
    <property type="project" value="TreeGrafter"/>
</dbReference>
<dbReference type="OrthoDB" id="5215911at2759"/>
<feature type="compositionally biased region" description="Low complexity" evidence="6">
    <location>
        <begin position="252"/>
        <end position="263"/>
    </location>
</feature>
<reference evidence="8" key="2">
    <citation type="submission" date="2020-02" db="EMBL/GenBank/DDBJ databases">
        <title>Identification and distribution of gene clusters putatively required for synthesis of sphingolipid metabolism inhibitors in phylogenetically diverse species of the filamentous fungus Fusarium.</title>
        <authorList>
            <person name="Kim H.-S."/>
            <person name="Busman M."/>
            <person name="Brown D.W."/>
            <person name="Divon H."/>
            <person name="Uhlig S."/>
            <person name="Proctor R.H."/>
        </authorList>
    </citation>
    <scope>NUCLEOTIDE SEQUENCE</scope>
    <source>
        <strain evidence="8">NRRL 25174</strain>
    </source>
</reference>
<feature type="transmembrane region" description="Helical" evidence="7">
    <location>
        <begin position="468"/>
        <end position="489"/>
    </location>
</feature>
<evidence type="ECO:0000256" key="1">
    <source>
        <dbReference type="ARBA" id="ARBA00004141"/>
    </source>
</evidence>
<feature type="transmembrane region" description="Helical" evidence="7">
    <location>
        <begin position="146"/>
        <end position="169"/>
    </location>
</feature>
<keyword evidence="2 7" id="KW-0812">Transmembrane</keyword>
<dbReference type="Gene3D" id="1.20.1250.20">
    <property type="entry name" value="MFS general substrate transporter like domains"/>
    <property type="match status" value="1"/>
</dbReference>
<evidence type="ECO:0000256" key="3">
    <source>
        <dbReference type="ARBA" id="ARBA00022989"/>
    </source>
</evidence>
<keyword evidence="3 7" id="KW-1133">Transmembrane helix</keyword>
<evidence type="ECO:0000256" key="2">
    <source>
        <dbReference type="ARBA" id="ARBA00022692"/>
    </source>
</evidence>
<dbReference type="Pfam" id="PF07690">
    <property type="entry name" value="MFS_1"/>
    <property type="match status" value="1"/>
</dbReference>
<organism evidence="8 9">
    <name type="scientific">Fusarium beomiforme</name>
    <dbReference type="NCBI Taxonomy" id="44412"/>
    <lineage>
        <taxon>Eukaryota</taxon>
        <taxon>Fungi</taxon>
        <taxon>Dikarya</taxon>
        <taxon>Ascomycota</taxon>
        <taxon>Pezizomycotina</taxon>
        <taxon>Sordariomycetes</taxon>
        <taxon>Hypocreomycetidae</taxon>
        <taxon>Hypocreales</taxon>
        <taxon>Nectriaceae</taxon>
        <taxon>Fusarium</taxon>
        <taxon>Fusarium burgessii species complex</taxon>
    </lineage>
</organism>
<reference evidence="8" key="1">
    <citation type="journal article" date="2017" name="Mycologia">
        <title>Fusarium algeriense, sp. nov., a novel toxigenic crown rot pathogen of durum wheat from Algeria is nested in the Fusarium burgessii species complex.</title>
        <authorList>
            <person name="Laraba I."/>
            <person name="Keddad A."/>
            <person name="Boureghda H."/>
            <person name="Abdallah N."/>
            <person name="Vaughan M.M."/>
            <person name="Proctor R.H."/>
            <person name="Busman M."/>
            <person name="O'Donnell K."/>
        </authorList>
    </citation>
    <scope>NUCLEOTIDE SEQUENCE</scope>
    <source>
        <strain evidence="8">NRRL 25174</strain>
    </source>
</reference>
<comment type="caution">
    <text evidence="8">The sequence shown here is derived from an EMBL/GenBank/DDBJ whole genome shotgun (WGS) entry which is preliminary data.</text>
</comment>
<accession>A0A9P5AEE1</accession>
<proteinExistence type="predicted"/>
<keyword evidence="9" id="KW-1185">Reference proteome</keyword>
<dbReference type="SUPFAM" id="SSF103473">
    <property type="entry name" value="MFS general substrate transporter"/>
    <property type="match status" value="1"/>
</dbReference>
<evidence type="ECO:0000256" key="7">
    <source>
        <dbReference type="SAM" id="Phobius"/>
    </source>
</evidence>
<dbReference type="Proteomes" id="UP000730481">
    <property type="component" value="Unassembled WGS sequence"/>
</dbReference>
<dbReference type="EMBL" id="PVQB02000466">
    <property type="protein sequence ID" value="KAF4336859.1"/>
    <property type="molecule type" value="Genomic_DNA"/>
</dbReference>
<keyword evidence="4 7" id="KW-0472">Membrane</keyword>
<name>A0A9P5AEE1_9HYPO</name>
<comment type="subcellular location">
    <subcellularLocation>
        <location evidence="1">Membrane</location>
        <topology evidence="1">Multi-pass membrane protein</topology>
    </subcellularLocation>
</comment>
<evidence type="ECO:0000313" key="9">
    <source>
        <dbReference type="Proteomes" id="UP000730481"/>
    </source>
</evidence>
<dbReference type="AlphaFoldDB" id="A0A9P5AEE1"/>
<dbReference type="InterPro" id="IPR036259">
    <property type="entry name" value="MFS_trans_sf"/>
</dbReference>
<dbReference type="PANTHER" id="PTHR23502:SF50">
    <property type="entry name" value="TRANSPORTER, PUTATIVE (AFU_ORTHOLOGUE AFUA_5G00430)-RELATED"/>
    <property type="match status" value="1"/>
</dbReference>
<feature type="transmembrane region" description="Helical" evidence="7">
    <location>
        <begin position="335"/>
        <end position="353"/>
    </location>
</feature>
<dbReference type="PANTHER" id="PTHR23502">
    <property type="entry name" value="MAJOR FACILITATOR SUPERFAMILY"/>
    <property type="match status" value="1"/>
</dbReference>
<keyword evidence="5" id="KW-0325">Glycoprotein</keyword>